<organism evidence="1 2">
    <name type="scientific">Colletotrichum truncatum</name>
    <name type="common">Anthracnose fungus</name>
    <name type="synonym">Colletotrichum capsici</name>
    <dbReference type="NCBI Taxonomy" id="5467"/>
    <lineage>
        <taxon>Eukaryota</taxon>
        <taxon>Fungi</taxon>
        <taxon>Dikarya</taxon>
        <taxon>Ascomycota</taxon>
        <taxon>Pezizomycotina</taxon>
        <taxon>Sordariomycetes</taxon>
        <taxon>Hypocreomycetidae</taxon>
        <taxon>Glomerellales</taxon>
        <taxon>Glomerellaceae</taxon>
        <taxon>Colletotrichum</taxon>
        <taxon>Colletotrichum truncatum species complex</taxon>
    </lineage>
</organism>
<sequence length="221" mass="24838">MGKEASDPPPYTEVPNGLPPQNDQPPPSYEDEEPRNVATTATPYRPFPTVMNGFYRMTGIKTFNLCGATRDEPLFVVEVHTGFSRKAPLGARPGILLRNGTDSKDPIIAAAGDESQWDQRVYAFNSTTVVLLPPLERRNSLHDMMTEMMKLRTTGDEIAAFGFSIEVGEKLGRKKFEWRKVKKDDEAKSGGFRLTKSLDKLELCWGILKLDLTYIIEIIRT</sequence>
<keyword evidence="2" id="KW-1185">Reference proteome</keyword>
<protein>
    <submittedName>
        <fullName evidence="1">Uncharacterized protein</fullName>
    </submittedName>
</protein>
<gene>
    <name evidence="1" type="ORF">CTRU02_214385</name>
</gene>
<name>A0ACC3YEQ9_COLTU</name>
<accession>A0ACC3YEQ9</accession>
<proteinExistence type="predicted"/>
<dbReference type="EMBL" id="VUJX02000011">
    <property type="protein sequence ID" value="KAL0930310.1"/>
    <property type="molecule type" value="Genomic_DNA"/>
</dbReference>
<evidence type="ECO:0000313" key="1">
    <source>
        <dbReference type="EMBL" id="KAL0930310.1"/>
    </source>
</evidence>
<evidence type="ECO:0000313" key="2">
    <source>
        <dbReference type="Proteomes" id="UP000805649"/>
    </source>
</evidence>
<dbReference type="Proteomes" id="UP000805649">
    <property type="component" value="Unassembled WGS sequence"/>
</dbReference>
<reference evidence="1 2" key="1">
    <citation type="journal article" date="2020" name="Phytopathology">
        <title>Genome Sequence Resources of Colletotrichum truncatum, C. plurivorum, C. musicola, and C. sojae: Four Species Pathogenic to Soybean (Glycine max).</title>
        <authorList>
            <person name="Rogerio F."/>
            <person name="Boufleur T.R."/>
            <person name="Ciampi-Guillardi M."/>
            <person name="Sukno S.A."/>
            <person name="Thon M.R."/>
            <person name="Massola Junior N.S."/>
            <person name="Baroncelli R."/>
        </authorList>
    </citation>
    <scope>NUCLEOTIDE SEQUENCE [LARGE SCALE GENOMIC DNA]</scope>
    <source>
        <strain evidence="1 2">CMES1059</strain>
    </source>
</reference>
<comment type="caution">
    <text evidence="1">The sequence shown here is derived from an EMBL/GenBank/DDBJ whole genome shotgun (WGS) entry which is preliminary data.</text>
</comment>